<dbReference type="InterPro" id="IPR018062">
    <property type="entry name" value="HTH_AraC-typ_CS"/>
</dbReference>
<dbReference type="PANTHER" id="PTHR46796">
    <property type="entry name" value="HTH-TYPE TRANSCRIPTIONAL ACTIVATOR RHAS-RELATED"/>
    <property type="match status" value="1"/>
</dbReference>
<sequence>MPAPRQALPAIGTNRWPPMPHDGHDSLASQLGPGEAARFWRVPEGDTEVLMARFRRHRFAPHTHDRYVFGVITGGVEAFHSGREHHYATVGSLAVLHPGEVHDGYAAVAEGWAYRMLYLDPAFVQRAAAAQGYRPSDGLPRFAVSVMQDPALAAQCSALFEALAQDDRLAREVALYSGVAALVQRHACVPARRQDEPAAPGHIQRAADRLRDDPATPVSLEELATDTGLGPFQLIRAFRAAYGLPPHAFQKLARLHRAEAALRRGVPIAAVAADCGFADQAHLTRAFKKFRGVTPGQFRPTVR</sequence>
<keyword evidence="2" id="KW-0238">DNA-binding</keyword>
<evidence type="ECO:0000256" key="2">
    <source>
        <dbReference type="ARBA" id="ARBA00023125"/>
    </source>
</evidence>
<evidence type="ECO:0000313" key="7">
    <source>
        <dbReference type="EMBL" id="OYQ17827.1"/>
    </source>
</evidence>
<evidence type="ECO:0000256" key="3">
    <source>
        <dbReference type="ARBA" id="ARBA00023159"/>
    </source>
</evidence>
<dbReference type="Proteomes" id="UP000216361">
    <property type="component" value="Unassembled WGS sequence"/>
</dbReference>
<protein>
    <recommendedName>
        <fullName evidence="6">HTH araC/xylS-type domain-containing protein</fullName>
    </recommendedName>
</protein>
<evidence type="ECO:0000313" key="8">
    <source>
        <dbReference type="Proteomes" id="UP000216361"/>
    </source>
</evidence>
<reference evidence="7 8" key="1">
    <citation type="submission" date="2017-07" db="EMBL/GenBank/DDBJ databases">
        <title>Elstera cyanobacteriorum sp. nov., a novel bacterium isolated from cyanobacterial aggregates in a eutrophic lake.</title>
        <authorList>
            <person name="Cai H."/>
        </authorList>
    </citation>
    <scope>NUCLEOTIDE SEQUENCE [LARGE SCALE GENOMIC DNA]</scope>
    <source>
        <strain evidence="7 8">TH019</strain>
    </source>
</reference>
<keyword evidence="4" id="KW-0804">Transcription</keyword>
<organism evidence="7 8">
    <name type="scientific">Elstera cyanobacteriorum</name>
    <dbReference type="NCBI Taxonomy" id="2022747"/>
    <lineage>
        <taxon>Bacteria</taxon>
        <taxon>Pseudomonadati</taxon>
        <taxon>Pseudomonadota</taxon>
        <taxon>Alphaproteobacteria</taxon>
        <taxon>Rhodospirillales</taxon>
        <taxon>Rhodospirillaceae</taxon>
        <taxon>Elstera</taxon>
    </lineage>
</organism>
<accession>A0A255XLI5</accession>
<proteinExistence type="predicted"/>
<dbReference type="GO" id="GO:0043565">
    <property type="term" value="F:sequence-specific DNA binding"/>
    <property type="evidence" value="ECO:0007669"/>
    <property type="project" value="InterPro"/>
</dbReference>
<feature type="domain" description="HTH araC/xylS-type" evidence="6">
    <location>
        <begin position="204"/>
        <end position="301"/>
    </location>
</feature>
<keyword evidence="8" id="KW-1185">Reference proteome</keyword>
<dbReference type="InterPro" id="IPR009057">
    <property type="entry name" value="Homeodomain-like_sf"/>
</dbReference>
<evidence type="ECO:0000256" key="1">
    <source>
        <dbReference type="ARBA" id="ARBA00023015"/>
    </source>
</evidence>
<evidence type="ECO:0000259" key="6">
    <source>
        <dbReference type="PROSITE" id="PS01124"/>
    </source>
</evidence>
<dbReference type="RefSeq" id="WP_094409389.1">
    <property type="nucleotide sequence ID" value="NZ_NOXS01000033.1"/>
</dbReference>
<gene>
    <name evidence="7" type="ORF">CHR90_12690</name>
</gene>
<dbReference type="PROSITE" id="PS00041">
    <property type="entry name" value="HTH_ARAC_FAMILY_1"/>
    <property type="match status" value="1"/>
</dbReference>
<dbReference type="GO" id="GO:0003700">
    <property type="term" value="F:DNA-binding transcription factor activity"/>
    <property type="evidence" value="ECO:0007669"/>
    <property type="project" value="InterPro"/>
</dbReference>
<dbReference type="SMART" id="SM00342">
    <property type="entry name" value="HTH_ARAC"/>
    <property type="match status" value="1"/>
</dbReference>
<dbReference type="Pfam" id="PF12833">
    <property type="entry name" value="HTH_18"/>
    <property type="match status" value="1"/>
</dbReference>
<comment type="caution">
    <text evidence="7">The sequence shown here is derived from an EMBL/GenBank/DDBJ whole genome shotgun (WGS) entry which is preliminary data.</text>
</comment>
<keyword evidence="1" id="KW-0805">Transcription regulation</keyword>
<dbReference type="PROSITE" id="PS01124">
    <property type="entry name" value="HTH_ARAC_FAMILY_2"/>
    <property type="match status" value="1"/>
</dbReference>
<dbReference type="AlphaFoldDB" id="A0A255XLI5"/>
<dbReference type="InterPro" id="IPR050204">
    <property type="entry name" value="AraC_XylS_family_regulators"/>
</dbReference>
<evidence type="ECO:0000256" key="5">
    <source>
        <dbReference type="SAM" id="MobiDB-lite"/>
    </source>
</evidence>
<dbReference type="InterPro" id="IPR003313">
    <property type="entry name" value="AraC-bd"/>
</dbReference>
<dbReference type="InterPro" id="IPR018060">
    <property type="entry name" value="HTH_AraC"/>
</dbReference>
<evidence type="ECO:0000256" key="4">
    <source>
        <dbReference type="ARBA" id="ARBA00023163"/>
    </source>
</evidence>
<keyword evidence="3" id="KW-0010">Activator</keyword>
<feature type="region of interest" description="Disordered" evidence="5">
    <location>
        <begin position="1"/>
        <end position="23"/>
    </location>
</feature>
<dbReference type="PANTHER" id="PTHR46796:SF2">
    <property type="entry name" value="TRANSCRIPTIONAL REGULATORY PROTEIN"/>
    <property type="match status" value="1"/>
</dbReference>
<dbReference type="SUPFAM" id="SSF51215">
    <property type="entry name" value="Regulatory protein AraC"/>
    <property type="match status" value="1"/>
</dbReference>
<dbReference type="InterPro" id="IPR037923">
    <property type="entry name" value="HTH-like"/>
</dbReference>
<dbReference type="SUPFAM" id="SSF46689">
    <property type="entry name" value="Homeodomain-like"/>
    <property type="match status" value="2"/>
</dbReference>
<dbReference type="Gene3D" id="1.10.10.60">
    <property type="entry name" value="Homeodomain-like"/>
    <property type="match status" value="2"/>
</dbReference>
<dbReference type="EMBL" id="NOXS01000033">
    <property type="protein sequence ID" value="OYQ17827.1"/>
    <property type="molecule type" value="Genomic_DNA"/>
</dbReference>
<dbReference type="OrthoDB" id="9809338at2"/>
<dbReference type="Pfam" id="PF02311">
    <property type="entry name" value="AraC_binding"/>
    <property type="match status" value="1"/>
</dbReference>
<name>A0A255XLI5_9PROT</name>